<sequence length="115" mass="12586">MLSTTHALEAYQATSRLRSQREQEADVFREATAGLKAARGGSVIQQVRALADNRRLWIMVSDLMRDPANALPPPLRGAILSVGLTVHREMDQESPDFDFLISINESITAGLAGQP</sequence>
<name>A0A2S6MV09_RHOGL</name>
<dbReference type="InterPro" id="IPR010845">
    <property type="entry name" value="FlaF"/>
</dbReference>
<comment type="caution">
    <text evidence="1">The sequence shown here is derived from an EMBL/GenBank/DDBJ whole genome shotgun (WGS) entry which is preliminary data.</text>
</comment>
<dbReference type="EMBL" id="NHRY01000272">
    <property type="protein sequence ID" value="PPQ26200.1"/>
    <property type="molecule type" value="Genomic_DNA"/>
</dbReference>
<protein>
    <recommendedName>
        <fullName evidence="3">Flagellar biosynthesis regulator FlhF</fullName>
    </recommendedName>
</protein>
<dbReference type="RefSeq" id="WP_104522933.1">
    <property type="nucleotide sequence ID" value="NZ_NHRY01000272.1"/>
</dbReference>
<proteinExistence type="predicted"/>
<evidence type="ECO:0000313" key="2">
    <source>
        <dbReference type="Proteomes" id="UP000239724"/>
    </source>
</evidence>
<dbReference type="Pfam" id="PF07309">
    <property type="entry name" value="FlaF"/>
    <property type="match status" value="1"/>
</dbReference>
<evidence type="ECO:0008006" key="3">
    <source>
        <dbReference type="Google" id="ProtNLM"/>
    </source>
</evidence>
<keyword evidence="2" id="KW-1185">Reference proteome</keyword>
<organism evidence="1 2">
    <name type="scientific">Rhodopila globiformis</name>
    <name type="common">Rhodopseudomonas globiformis</name>
    <dbReference type="NCBI Taxonomy" id="1071"/>
    <lineage>
        <taxon>Bacteria</taxon>
        <taxon>Pseudomonadati</taxon>
        <taxon>Pseudomonadota</taxon>
        <taxon>Alphaproteobacteria</taxon>
        <taxon>Acetobacterales</taxon>
        <taxon>Acetobacteraceae</taxon>
        <taxon>Rhodopila</taxon>
    </lineage>
</organism>
<dbReference type="Proteomes" id="UP000239724">
    <property type="component" value="Unassembled WGS sequence"/>
</dbReference>
<gene>
    <name evidence="1" type="ORF">CCS01_30730</name>
</gene>
<evidence type="ECO:0000313" key="1">
    <source>
        <dbReference type="EMBL" id="PPQ26200.1"/>
    </source>
</evidence>
<dbReference type="GO" id="GO:0044781">
    <property type="term" value="P:bacterial-type flagellum organization"/>
    <property type="evidence" value="ECO:0007669"/>
    <property type="project" value="InterPro"/>
</dbReference>
<reference evidence="1 2" key="1">
    <citation type="journal article" date="2018" name="Arch. Microbiol.">
        <title>New insights into the metabolic potential of the phototrophic purple bacterium Rhodopila globiformis DSM 161(T) from its draft genome sequence and evidence for a vanadium-dependent nitrogenase.</title>
        <authorList>
            <person name="Imhoff J.F."/>
            <person name="Rahn T."/>
            <person name="Kunzel S."/>
            <person name="Neulinger S.C."/>
        </authorList>
    </citation>
    <scope>NUCLEOTIDE SEQUENCE [LARGE SCALE GENOMIC DNA]</scope>
    <source>
        <strain evidence="1 2">DSM 161</strain>
    </source>
</reference>
<dbReference type="OrthoDB" id="9808944at2"/>
<dbReference type="AlphaFoldDB" id="A0A2S6MV09"/>
<accession>A0A2S6MV09</accession>